<dbReference type="PANTHER" id="PTHR19375">
    <property type="entry name" value="HEAT SHOCK PROTEIN 70KDA"/>
    <property type="match status" value="1"/>
</dbReference>
<dbReference type="EMBL" id="SODV01000001">
    <property type="protein sequence ID" value="TDX00368.1"/>
    <property type="molecule type" value="Genomic_DNA"/>
</dbReference>
<proteinExistence type="inferred from homology"/>
<keyword evidence="2" id="KW-0547">Nucleotide-binding</keyword>
<dbReference type="GO" id="GO:0005524">
    <property type="term" value="F:ATP binding"/>
    <property type="evidence" value="ECO:0007669"/>
    <property type="project" value="UniProtKB-KW"/>
</dbReference>
<sequence length="828" mass="93451">MARTIDFAIDLGTTNSLIAKSNKGVIDIFKNPAGMKTTLPSVVAFRKDRILVGDKAREYIEKDPSNVFGAFKRKMGTSETFLVPNTGGFKTPIELSTIILQELKHFIFTGETPESVVITIPASFDTIQSNATKEAGYAAGFKEVLLLQEPIAASLAFANRDGKEGMKGSWLVYDLGGGTFDVALVRIEEEEMKVVDHEGDNYFGGVDFDNLLLSDVVVPYLEQKYQIEGLSTKMRSSGGRYNKLYYQLLYKAEEAKIALSAYPSAVLEFDFTDEKDETHEEYLEITREQFEKSIRSRVKASIDFIRLLLERNRLAPSNITEVVLVGGSTYIPLVRNLLARELGIAVNTAIDPTTAVVEGAAYYAGSRASRWEPAETKTTRKTEVDIKMAYARNSRSDEEYFAAIVRQAPAGSQYRIRRSDGGFDSGLKPLGERISEMLVLLPGSLNVFRLQFFDASGALIETDVPEISIVQGKFSIHGQPLPHDICLEVDDTYDRSTHLEVIFERGGILPLKKTITKTLSRSILKGSNDQLLINVLEGSRYGSPQTNLPIGVVGIEGRNLSADLIKGCDIDLTFEISESRDITVTAFISMIDAEYREVFSPSTRAINLARLGQEIDYLKRTAAGQLKKFLAQELYKEGAILQGCIQELEDMQKPLRNLTDKDVTDTKFQLDDQKRKIAQTLESVSREETHLQLREQYFDKKEYYLELITHANRPDLLRKFEQMGKEEAEWINTASTQFIRSKMREMDRLAWDVRRNNLDHVIGIYTSYALRPPEAYSNPKEFKQLRARGDEALGRKNIEEIWSIIQRMYDLLIDKNRNEEIKGTGLRE</sequence>
<evidence type="ECO:0000313" key="4">
    <source>
        <dbReference type="EMBL" id="TDX00368.1"/>
    </source>
</evidence>
<name>A0A4R8DRD6_9BACT</name>
<dbReference type="InterPro" id="IPR018181">
    <property type="entry name" value="Heat_shock_70_CS"/>
</dbReference>
<accession>A0A4R8DRD6</accession>
<dbReference type="RefSeq" id="WP_133991923.1">
    <property type="nucleotide sequence ID" value="NZ_SODV01000001.1"/>
</dbReference>
<gene>
    <name evidence="4" type="ORF">EDB95_1390</name>
</gene>
<dbReference type="SUPFAM" id="SSF53067">
    <property type="entry name" value="Actin-like ATPase domain"/>
    <property type="match status" value="2"/>
</dbReference>
<dbReference type="PROSITE" id="PS00297">
    <property type="entry name" value="HSP70_1"/>
    <property type="match status" value="1"/>
</dbReference>
<protein>
    <submittedName>
        <fullName evidence="4">Molecular chaperone DnaK</fullName>
    </submittedName>
</protein>
<keyword evidence="3" id="KW-0067">ATP-binding</keyword>
<dbReference type="Pfam" id="PF00012">
    <property type="entry name" value="HSP70"/>
    <property type="match status" value="1"/>
</dbReference>
<dbReference type="InterPro" id="IPR013126">
    <property type="entry name" value="Hsp_70_fam"/>
</dbReference>
<comment type="similarity">
    <text evidence="1">Belongs to the heat shock protein 70 family.</text>
</comment>
<dbReference type="GO" id="GO:0140662">
    <property type="term" value="F:ATP-dependent protein folding chaperone"/>
    <property type="evidence" value="ECO:0007669"/>
    <property type="project" value="InterPro"/>
</dbReference>
<dbReference type="OrthoDB" id="9766019at2"/>
<dbReference type="Gene3D" id="3.30.420.40">
    <property type="match status" value="2"/>
</dbReference>
<dbReference type="Gene3D" id="3.90.640.10">
    <property type="entry name" value="Actin, Chain A, domain 4"/>
    <property type="match status" value="1"/>
</dbReference>
<dbReference type="Proteomes" id="UP000294498">
    <property type="component" value="Unassembled WGS sequence"/>
</dbReference>
<comment type="caution">
    <text evidence="4">The sequence shown here is derived from an EMBL/GenBank/DDBJ whole genome shotgun (WGS) entry which is preliminary data.</text>
</comment>
<evidence type="ECO:0000313" key="5">
    <source>
        <dbReference type="Proteomes" id="UP000294498"/>
    </source>
</evidence>
<keyword evidence="5" id="KW-1185">Reference proteome</keyword>
<evidence type="ECO:0000256" key="1">
    <source>
        <dbReference type="ARBA" id="ARBA00007381"/>
    </source>
</evidence>
<reference evidence="4 5" key="1">
    <citation type="submission" date="2019-03" db="EMBL/GenBank/DDBJ databases">
        <title>Genomic Encyclopedia of Type Strains, Phase IV (KMG-IV): sequencing the most valuable type-strain genomes for metagenomic binning, comparative biology and taxonomic classification.</title>
        <authorList>
            <person name="Goeker M."/>
        </authorList>
    </citation>
    <scope>NUCLEOTIDE SEQUENCE [LARGE SCALE GENOMIC DNA]</scope>
    <source>
        <strain evidence="4 5">DSM 100059</strain>
    </source>
</reference>
<dbReference type="AlphaFoldDB" id="A0A4R8DRD6"/>
<dbReference type="InterPro" id="IPR043129">
    <property type="entry name" value="ATPase_NBD"/>
</dbReference>
<organism evidence="4 5">
    <name type="scientific">Dinghuibacter silviterrae</name>
    <dbReference type="NCBI Taxonomy" id="1539049"/>
    <lineage>
        <taxon>Bacteria</taxon>
        <taxon>Pseudomonadati</taxon>
        <taxon>Bacteroidota</taxon>
        <taxon>Chitinophagia</taxon>
        <taxon>Chitinophagales</taxon>
        <taxon>Chitinophagaceae</taxon>
        <taxon>Dinghuibacter</taxon>
    </lineage>
</organism>
<dbReference type="CDD" id="cd24029">
    <property type="entry name" value="ASKHA_NBD_HSP70_DnaK_HscA_HscC"/>
    <property type="match status" value="1"/>
</dbReference>
<dbReference type="PRINTS" id="PR00301">
    <property type="entry name" value="HEATSHOCK70"/>
</dbReference>
<evidence type="ECO:0000256" key="2">
    <source>
        <dbReference type="ARBA" id="ARBA00022741"/>
    </source>
</evidence>
<evidence type="ECO:0000256" key="3">
    <source>
        <dbReference type="ARBA" id="ARBA00022840"/>
    </source>
</evidence>